<dbReference type="GO" id="GO:0005615">
    <property type="term" value="C:extracellular space"/>
    <property type="evidence" value="ECO:0007669"/>
    <property type="project" value="TreeGrafter"/>
</dbReference>
<dbReference type="PANTHER" id="PTHR46845">
    <property type="entry name" value="INSULIN-LIKE GROWTH FACTOR I"/>
    <property type="match status" value="1"/>
</dbReference>
<dbReference type="InterPro" id="IPR036438">
    <property type="entry name" value="Insulin-like_sf"/>
</dbReference>
<sequence>METLNSLSTPLFKCYFCDFLKVKMHTVSSIHLFYLTICLLTLTHSAAAASETLCGAELVDALQFVCGDRGFYFKNASLSSPVWAQGRSRVLARGRAADRGKRSRRGEIEVLLGGSETRAASWPVAPWEPASMRALTG</sequence>
<dbReference type="EMBL" id="JANPWB010000008">
    <property type="protein sequence ID" value="KAJ1163657.1"/>
    <property type="molecule type" value="Genomic_DNA"/>
</dbReference>
<evidence type="ECO:0000313" key="5">
    <source>
        <dbReference type="Proteomes" id="UP001066276"/>
    </source>
</evidence>
<dbReference type="SUPFAM" id="SSF56994">
    <property type="entry name" value="Insulin-like"/>
    <property type="match status" value="1"/>
</dbReference>
<dbReference type="GO" id="GO:0005179">
    <property type="term" value="F:hormone activity"/>
    <property type="evidence" value="ECO:0007669"/>
    <property type="project" value="InterPro"/>
</dbReference>
<feature type="domain" description="Insulin-like" evidence="3">
    <location>
        <begin position="51"/>
        <end position="75"/>
    </location>
</feature>
<dbReference type="InterPro" id="IPR016179">
    <property type="entry name" value="Insulin-like"/>
</dbReference>
<protein>
    <recommendedName>
        <fullName evidence="3">Insulin-like domain-containing protein</fullName>
    </recommendedName>
</protein>
<dbReference type="Proteomes" id="UP001066276">
    <property type="component" value="Chromosome 4_2"/>
</dbReference>
<dbReference type="Pfam" id="PF00049">
    <property type="entry name" value="Insulin"/>
    <property type="match status" value="1"/>
</dbReference>
<dbReference type="PANTHER" id="PTHR46845:SF1">
    <property type="entry name" value="INSULIN-LIKE GROWTH FACTOR I"/>
    <property type="match status" value="1"/>
</dbReference>
<comment type="similarity">
    <text evidence="1">Belongs to the insulin family.</text>
</comment>
<dbReference type="GO" id="GO:0005159">
    <property type="term" value="F:insulin-like growth factor receptor binding"/>
    <property type="evidence" value="ECO:0007669"/>
    <property type="project" value="TreeGrafter"/>
</dbReference>
<dbReference type="GO" id="GO:0008284">
    <property type="term" value="P:positive regulation of cell population proliferation"/>
    <property type="evidence" value="ECO:0007669"/>
    <property type="project" value="TreeGrafter"/>
</dbReference>
<evidence type="ECO:0000256" key="2">
    <source>
        <dbReference type="ARBA" id="ARBA00023157"/>
    </source>
</evidence>
<accession>A0AAV7SHU2</accession>
<organism evidence="4 5">
    <name type="scientific">Pleurodeles waltl</name>
    <name type="common">Iberian ribbed newt</name>
    <dbReference type="NCBI Taxonomy" id="8319"/>
    <lineage>
        <taxon>Eukaryota</taxon>
        <taxon>Metazoa</taxon>
        <taxon>Chordata</taxon>
        <taxon>Craniata</taxon>
        <taxon>Vertebrata</taxon>
        <taxon>Euteleostomi</taxon>
        <taxon>Amphibia</taxon>
        <taxon>Batrachia</taxon>
        <taxon>Caudata</taxon>
        <taxon>Salamandroidea</taxon>
        <taxon>Salamandridae</taxon>
        <taxon>Pleurodelinae</taxon>
        <taxon>Pleurodeles</taxon>
    </lineage>
</organism>
<dbReference type="AlphaFoldDB" id="A0AAV7SHU2"/>
<dbReference type="GO" id="GO:0008283">
    <property type="term" value="P:cell population proliferation"/>
    <property type="evidence" value="ECO:0007669"/>
    <property type="project" value="TreeGrafter"/>
</dbReference>
<name>A0AAV7SHU2_PLEWA</name>
<evidence type="ECO:0000313" key="4">
    <source>
        <dbReference type="EMBL" id="KAJ1163657.1"/>
    </source>
</evidence>
<dbReference type="GO" id="GO:0043066">
    <property type="term" value="P:negative regulation of apoptotic process"/>
    <property type="evidence" value="ECO:0007669"/>
    <property type="project" value="TreeGrafter"/>
</dbReference>
<proteinExistence type="inferred from homology"/>
<keyword evidence="5" id="KW-1185">Reference proteome</keyword>
<evidence type="ECO:0000256" key="1">
    <source>
        <dbReference type="ARBA" id="ARBA00009034"/>
    </source>
</evidence>
<gene>
    <name evidence="4" type="ORF">NDU88_004112</name>
</gene>
<reference evidence="4" key="1">
    <citation type="journal article" date="2022" name="bioRxiv">
        <title>Sequencing and chromosome-scale assembly of the giantPleurodeles waltlgenome.</title>
        <authorList>
            <person name="Brown T."/>
            <person name="Elewa A."/>
            <person name="Iarovenko S."/>
            <person name="Subramanian E."/>
            <person name="Araus A.J."/>
            <person name="Petzold A."/>
            <person name="Susuki M."/>
            <person name="Suzuki K.-i.T."/>
            <person name="Hayashi T."/>
            <person name="Toyoda A."/>
            <person name="Oliveira C."/>
            <person name="Osipova E."/>
            <person name="Leigh N.D."/>
            <person name="Simon A."/>
            <person name="Yun M.H."/>
        </authorList>
    </citation>
    <scope>NUCLEOTIDE SEQUENCE</scope>
    <source>
        <strain evidence="4">20211129_DDA</strain>
        <tissue evidence="4">Liver</tissue>
    </source>
</reference>
<dbReference type="GO" id="GO:0048009">
    <property type="term" value="P:insulin-like growth factor receptor signaling pathway"/>
    <property type="evidence" value="ECO:0007669"/>
    <property type="project" value="TreeGrafter"/>
</dbReference>
<dbReference type="Gene3D" id="1.10.100.10">
    <property type="entry name" value="Insulin-like"/>
    <property type="match status" value="1"/>
</dbReference>
<keyword evidence="2" id="KW-1015">Disulfide bond</keyword>
<comment type="caution">
    <text evidence="4">The sequence shown here is derived from an EMBL/GenBank/DDBJ whole genome shotgun (WGS) entry which is preliminary data.</text>
</comment>
<dbReference type="GO" id="GO:0051897">
    <property type="term" value="P:positive regulation of phosphatidylinositol 3-kinase/protein kinase B signal transduction"/>
    <property type="evidence" value="ECO:0007669"/>
    <property type="project" value="TreeGrafter"/>
</dbReference>
<evidence type="ECO:0000259" key="3">
    <source>
        <dbReference type="Pfam" id="PF00049"/>
    </source>
</evidence>